<evidence type="ECO:0000313" key="1">
    <source>
        <dbReference type="EMBL" id="AFL72990.1"/>
    </source>
</evidence>
<proteinExistence type="predicted"/>
<dbReference type="Proteomes" id="UP000006062">
    <property type="component" value="Chromosome"/>
</dbReference>
<accession>I3Y7M2</accession>
<dbReference type="KEGG" id="tvi:Thivi_0955"/>
<sequence length="48" mass="5348">MEARQYSVTADYKSAIPGRLARGHCAGEHELGKFQENSYQTQGFKQTG</sequence>
<dbReference type="HOGENOM" id="CLU_3158892_0_0_6"/>
<reference evidence="1 2" key="1">
    <citation type="submission" date="2012-06" db="EMBL/GenBank/DDBJ databases">
        <title>Complete sequence of Thiocystis violascens DSM 198.</title>
        <authorList>
            <consortium name="US DOE Joint Genome Institute"/>
            <person name="Lucas S."/>
            <person name="Han J."/>
            <person name="Lapidus A."/>
            <person name="Cheng J.-F."/>
            <person name="Goodwin L."/>
            <person name="Pitluck S."/>
            <person name="Peters L."/>
            <person name="Ovchinnikova G."/>
            <person name="Teshima H."/>
            <person name="Detter J.C."/>
            <person name="Han C."/>
            <person name="Tapia R."/>
            <person name="Land M."/>
            <person name="Hauser L."/>
            <person name="Kyrpides N."/>
            <person name="Ivanova N."/>
            <person name="Pagani I."/>
            <person name="Vogl K."/>
            <person name="Liu Z."/>
            <person name="Frigaard N.-U."/>
            <person name="Bryant D."/>
            <person name="Woyke T."/>
        </authorList>
    </citation>
    <scope>NUCLEOTIDE SEQUENCE [LARGE SCALE GENOMIC DNA]</scope>
    <source>
        <strain evidence="2">ATCC 17096 / DSM 198 / 6111</strain>
    </source>
</reference>
<name>I3Y7M2_THIV6</name>
<dbReference type="EMBL" id="CP003154">
    <property type="protein sequence ID" value="AFL72990.1"/>
    <property type="molecule type" value="Genomic_DNA"/>
</dbReference>
<protein>
    <submittedName>
        <fullName evidence="1">Uncharacterized protein</fullName>
    </submittedName>
</protein>
<dbReference type="AlphaFoldDB" id="I3Y7M2"/>
<organism evidence="1 2">
    <name type="scientific">Thiocystis violascens (strain ATCC 17096 / DSM 198 / 6111)</name>
    <name type="common">Chromatium violascens</name>
    <dbReference type="NCBI Taxonomy" id="765911"/>
    <lineage>
        <taxon>Bacteria</taxon>
        <taxon>Pseudomonadati</taxon>
        <taxon>Pseudomonadota</taxon>
        <taxon>Gammaproteobacteria</taxon>
        <taxon>Chromatiales</taxon>
        <taxon>Chromatiaceae</taxon>
        <taxon>Thiocystis</taxon>
    </lineage>
</organism>
<keyword evidence="2" id="KW-1185">Reference proteome</keyword>
<dbReference type="STRING" id="765911.Thivi_0955"/>
<evidence type="ECO:0000313" key="2">
    <source>
        <dbReference type="Proteomes" id="UP000006062"/>
    </source>
</evidence>
<gene>
    <name evidence="1" type="ordered locus">Thivi_0955</name>
</gene>